<reference evidence="4" key="2">
    <citation type="journal article" date="2021" name="PeerJ">
        <title>Extensive microbial diversity within the chicken gut microbiome revealed by metagenomics and culture.</title>
        <authorList>
            <person name="Gilroy R."/>
            <person name="Ravi A."/>
            <person name="Getino M."/>
            <person name="Pursley I."/>
            <person name="Horton D.L."/>
            <person name="Alikhan N.F."/>
            <person name="Baker D."/>
            <person name="Gharbi K."/>
            <person name="Hall N."/>
            <person name="Watson M."/>
            <person name="Adriaenssens E.M."/>
            <person name="Foster-Nyarko E."/>
            <person name="Jarju S."/>
            <person name="Secka A."/>
            <person name="Antonio M."/>
            <person name="Oren A."/>
            <person name="Chaudhuri R.R."/>
            <person name="La Ragione R."/>
            <person name="Hildebrand F."/>
            <person name="Pallen M.J."/>
        </authorList>
    </citation>
    <scope>NUCLEOTIDE SEQUENCE</scope>
    <source>
        <strain evidence="4">ChiSjej4B22-8349</strain>
    </source>
</reference>
<keyword evidence="2" id="KW-1133">Transmembrane helix</keyword>
<dbReference type="Gene3D" id="1.10.260.40">
    <property type="entry name" value="lambda repressor-like DNA-binding domains"/>
    <property type="match status" value="1"/>
</dbReference>
<dbReference type="InterPro" id="IPR010982">
    <property type="entry name" value="Lambda_DNA-bd_dom_sf"/>
</dbReference>
<dbReference type="Proteomes" id="UP000824130">
    <property type="component" value="Unassembled WGS sequence"/>
</dbReference>
<dbReference type="AlphaFoldDB" id="A0A9D1N5W0"/>
<feature type="transmembrane region" description="Helical" evidence="2">
    <location>
        <begin position="123"/>
        <end position="145"/>
    </location>
</feature>
<dbReference type="CDD" id="cd00093">
    <property type="entry name" value="HTH_XRE"/>
    <property type="match status" value="1"/>
</dbReference>
<name>A0A9D1N5W0_9FIRM</name>
<keyword evidence="2" id="KW-0812">Transmembrane</keyword>
<protein>
    <submittedName>
        <fullName evidence="4">Helix-turn-helix transcriptional regulator</fullName>
    </submittedName>
</protein>
<organism evidence="4 5">
    <name type="scientific">Candidatus Allocopromorpha excrementipullorum</name>
    <dbReference type="NCBI Taxonomy" id="2840743"/>
    <lineage>
        <taxon>Bacteria</taxon>
        <taxon>Bacillati</taxon>
        <taxon>Bacillota</taxon>
        <taxon>Clostridia</taxon>
        <taxon>Eubacteriales</taxon>
        <taxon>Eubacteriaceae</taxon>
        <taxon>Eubacteriaceae incertae sedis</taxon>
        <taxon>Candidatus Allocopromorpha</taxon>
    </lineage>
</organism>
<feature type="transmembrane region" description="Helical" evidence="2">
    <location>
        <begin position="182"/>
        <end position="206"/>
    </location>
</feature>
<proteinExistence type="predicted"/>
<dbReference type="PANTHER" id="PTHR46558">
    <property type="entry name" value="TRACRIPTIONAL REGULATORY PROTEIN-RELATED-RELATED"/>
    <property type="match status" value="1"/>
</dbReference>
<dbReference type="PANTHER" id="PTHR46558:SF4">
    <property type="entry name" value="DNA-BIDING PHAGE PROTEIN"/>
    <property type="match status" value="1"/>
</dbReference>
<comment type="caution">
    <text evidence="4">The sequence shown here is derived from an EMBL/GenBank/DDBJ whole genome shotgun (WGS) entry which is preliminary data.</text>
</comment>
<dbReference type="PROSITE" id="PS50943">
    <property type="entry name" value="HTH_CROC1"/>
    <property type="match status" value="1"/>
</dbReference>
<gene>
    <name evidence="4" type="ORF">IAD25_00810</name>
</gene>
<dbReference type="EMBL" id="DVOB01000018">
    <property type="protein sequence ID" value="HIU95238.1"/>
    <property type="molecule type" value="Genomic_DNA"/>
</dbReference>
<evidence type="ECO:0000256" key="2">
    <source>
        <dbReference type="SAM" id="Phobius"/>
    </source>
</evidence>
<dbReference type="SMART" id="SM00530">
    <property type="entry name" value="HTH_XRE"/>
    <property type="match status" value="1"/>
</dbReference>
<feature type="domain" description="HTH cro/C1-type" evidence="3">
    <location>
        <begin position="10"/>
        <end position="64"/>
    </location>
</feature>
<dbReference type="GO" id="GO:0003677">
    <property type="term" value="F:DNA binding"/>
    <property type="evidence" value="ECO:0007669"/>
    <property type="project" value="UniProtKB-KW"/>
</dbReference>
<reference evidence="4" key="1">
    <citation type="submission" date="2020-10" db="EMBL/GenBank/DDBJ databases">
        <authorList>
            <person name="Gilroy R."/>
        </authorList>
    </citation>
    <scope>NUCLEOTIDE SEQUENCE</scope>
    <source>
        <strain evidence="4">ChiSjej4B22-8349</strain>
    </source>
</reference>
<feature type="transmembrane region" description="Helical" evidence="2">
    <location>
        <begin position="96"/>
        <end position="117"/>
    </location>
</feature>
<dbReference type="InterPro" id="IPR001387">
    <property type="entry name" value="Cro/C1-type_HTH"/>
</dbReference>
<sequence length="213" mass="23831">MDQAKIGRFIAELRKERKMTQSQLGEKLGVSYKAVSKWETGRNLPDPSLYKPLCDMLGITLTELFNGERIEEKEMARKADQVISDVMEGTRPDRALSILSSAVMVAGIALPFLSVVLDLETTPAIVVVSVGLFFLFAGFSIKLAAWKQVNDKTVKNSGMGFTSALTILFAAMKLTGYTDWRWIWVFSPLWMGLLAVLLLLAVIWVIGRIKKKW</sequence>
<evidence type="ECO:0000256" key="1">
    <source>
        <dbReference type="ARBA" id="ARBA00023125"/>
    </source>
</evidence>
<evidence type="ECO:0000259" key="3">
    <source>
        <dbReference type="PROSITE" id="PS50943"/>
    </source>
</evidence>
<evidence type="ECO:0000313" key="4">
    <source>
        <dbReference type="EMBL" id="HIU95238.1"/>
    </source>
</evidence>
<dbReference type="SUPFAM" id="SSF47413">
    <property type="entry name" value="lambda repressor-like DNA-binding domains"/>
    <property type="match status" value="1"/>
</dbReference>
<accession>A0A9D1N5W0</accession>
<keyword evidence="2" id="KW-0472">Membrane</keyword>
<dbReference type="Pfam" id="PF01381">
    <property type="entry name" value="HTH_3"/>
    <property type="match status" value="1"/>
</dbReference>
<feature type="transmembrane region" description="Helical" evidence="2">
    <location>
        <begin position="157"/>
        <end position="176"/>
    </location>
</feature>
<keyword evidence="1" id="KW-0238">DNA-binding</keyword>
<evidence type="ECO:0000313" key="5">
    <source>
        <dbReference type="Proteomes" id="UP000824130"/>
    </source>
</evidence>